<reference evidence="1 2" key="1">
    <citation type="submission" date="2019-09" db="EMBL/GenBank/DDBJ databases">
        <authorList>
            <person name="Ou C."/>
        </authorList>
    </citation>
    <scope>NUCLEOTIDE SEQUENCE [LARGE SCALE GENOMIC DNA]</scope>
    <source>
        <strain evidence="1">S2</strain>
        <tissue evidence="1">Leaf</tissue>
    </source>
</reference>
<evidence type="ECO:0000313" key="2">
    <source>
        <dbReference type="Proteomes" id="UP000327157"/>
    </source>
</evidence>
<name>A0A5N5H0V3_9ROSA</name>
<comment type="caution">
    <text evidence="1">The sequence shown here is derived from an EMBL/GenBank/DDBJ whole genome shotgun (WGS) entry which is preliminary data.</text>
</comment>
<keyword evidence="2" id="KW-1185">Reference proteome</keyword>
<dbReference type="AlphaFoldDB" id="A0A5N5H0V3"/>
<dbReference type="EMBL" id="SMOL01000235">
    <property type="protein sequence ID" value="KAB2621228.1"/>
    <property type="molecule type" value="Genomic_DNA"/>
</dbReference>
<proteinExistence type="predicted"/>
<organism evidence="1 2">
    <name type="scientific">Pyrus ussuriensis x Pyrus communis</name>
    <dbReference type="NCBI Taxonomy" id="2448454"/>
    <lineage>
        <taxon>Eukaryota</taxon>
        <taxon>Viridiplantae</taxon>
        <taxon>Streptophyta</taxon>
        <taxon>Embryophyta</taxon>
        <taxon>Tracheophyta</taxon>
        <taxon>Spermatophyta</taxon>
        <taxon>Magnoliopsida</taxon>
        <taxon>eudicotyledons</taxon>
        <taxon>Gunneridae</taxon>
        <taxon>Pentapetalae</taxon>
        <taxon>rosids</taxon>
        <taxon>fabids</taxon>
        <taxon>Rosales</taxon>
        <taxon>Rosaceae</taxon>
        <taxon>Amygdaloideae</taxon>
        <taxon>Maleae</taxon>
        <taxon>Pyrus</taxon>
    </lineage>
</organism>
<dbReference type="Proteomes" id="UP000327157">
    <property type="component" value="Unassembled WGS sequence"/>
</dbReference>
<gene>
    <name evidence="1" type="ORF">D8674_040865</name>
</gene>
<protein>
    <submittedName>
        <fullName evidence="1">Carbon catabolite repressor protein 4-like protein 3</fullName>
    </submittedName>
</protein>
<accession>A0A5N5H0V3</accession>
<evidence type="ECO:0000313" key="1">
    <source>
        <dbReference type="EMBL" id="KAB2621228.1"/>
    </source>
</evidence>
<sequence length="179" mass="20242">MSRGGVGYDNDYADESYEILVSYRYSDGLVPTRVIDTVPVDVLQRIGKLADVVLGFVFVEPYVVLVAGCCNWRDIGWLVARVCASRDARRRVLQWKPRFSGFTVCWVFWAMGSDHLALVSEFVFELGTNEEKKETAASSSRTAFSKLQRRKLVGIPLLCIWTLNILRACRTAFDCVNSE</sequence>
<reference evidence="1 2" key="2">
    <citation type="submission" date="2019-11" db="EMBL/GenBank/DDBJ databases">
        <title>A de novo genome assembly of a pear dwarfing rootstock.</title>
        <authorList>
            <person name="Wang F."/>
            <person name="Wang J."/>
            <person name="Li S."/>
            <person name="Zhang Y."/>
            <person name="Fang M."/>
            <person name="Ma L."/>
            <person name="Zhao Y."/>
            <person name="Jiang S."/>
        </authorList>
    </citation>
    <scope>NUCLEOTIDE SEQUENCE [LARGE SCALE GENOMIC DNA]</scope>
    <source>
        <strain evidence="1">S2</strain>
        <tissue evidence="1">Leaf</tissue>
    </source>
</reference>